<reference evidence="7" key="1">
    <citation type="journal article" date="2019" name="Int. J. Syst. Evol. Microbiol.">
        <title>The Global Catalogue of Microorganisms (GCM) 10K type strain sequencing project: providing services to taxonomists for standard genome sequencing and annotation.</title>
        <authorList>
            <consortium name="The Broad Institute Genomics Platform"/>
            <consortium name="The Broad Institute Genome Sequencing Center for Infectious Disease"/>
            <person name="Wu L."/>
            <person name="Ma J."/>
        </authorList>
    </citation>
    <scope>NUCLEOTIDE SEQUENCE [LARGE SCALE GENOMIC DNA]</scope>
    <source>
        <strain evidence="7">JCM 16924</strain>
    </source>
</reference>
<dbReference type="InterPro" id="IPR018201">
    <property type="entry name" value="Ketoacyl_synth_AS"/>
</dbReference>
<dbReference type="PANTHER" id="PTHR11712">
    <property type="entry name" value="POLYKETIDE SYNTHASE-RELATED"/>
    <property type="match status" value="1"/>
</dbReference>
<dbReference type="NCBIfam" id="NF005589">
    <property type="entry name" value="PRK07314.1"/>
    <property type="match status" value="1"/>
</dbReference>
<evidence type="ECO:0000256" key="1">
    <source>
        <dbReference type="ARBA" id="ARBA00008467"/>
    </source>
</evidence>
<dbReference type="InterPro" id="IPR020841">
    <property type="entry name" value="PKS_Beta-ketoAc_synthase_dom"/>
</dbReference>
<dbReference type="SUPFAM" id="SSF53901">
    <property type="entry name" value="Thiolase-like"/>
    <property type="match status" value="2"/>
</dbReference>
<dbReference type="InterPro" id="IPR000794">
    <property type="entry name" value="Beta-ketoacyl_synthase"/>
</dbReference>
<dbReference type="InterPro" id="IPR014030">
    <property type="entry name" value="Ketoacyl_synth_N"/>
</dbReference>
<evidence type="ECO:0000256" key="2">
    <source>
        <dbReference type="ARBA" id="ARBA00022679"/>
    </source>
</evidence>
<keyword evidence="7" id="KW-1185">Reference proteome</keyword>
<dbReference type="Pfam" id="PF02801">
    <property type="entry name" value="Ketoacyl-synt_C"/>
    <property type="match status" value="1"/>
</dbReference>
<dbReference type="PROSITE" id="PS00606">
    <property type="entry name" value="KS3_1"/>
    <property type="match status" value="1"/>
</dbReference>
<evidence type="ECO:0000259" key="5">
    <source>
        <dbReference type="PROSITE" id="PS52004"/>
    </source>
</evidence>
<keyword evidence="3" id="KW-0012">Acyltransferase</keyword>
<evidence type="ECO:0000256" key="4">
    <source>
        <dbReference type="RuleBase" id="RU003694"/>
    </source>
</evidence>
<comment type="similarity">
    <text evidence="1 4">Belongs to the thiolase-like superfamily. Beta-ketoacyl-ACP synthases family.</text>
</comment>
<comment type="caution">
    <text evidence="6">The sequence shown here is derived from an EMBL/GenBank/DDBJ whole genome shotgun (WGS) entry which is preliminary data.</text>
</comment>
<dbReference type="InterPro" id="IPR014031">
    <property type="entry name" value="Ketoacyl_synth_C"/>
</dbReference>
<dbReference type="Proteomes" id="UP001500456">
    <property type="component" value="Unassembled WGS sequence"/>
</dbReference>
<evidence type="ECO:0000313" key="7">
    <source>
        <dbReference type="Proteomes" id="UP001500456"/>
    </source>
</evidence>
<dbReference type="CDD" id="cd00834">
    <property type="entry name" value="KAS_I_II"/>
    <property type="match status" value="1"/>
</dbReference>
<dbReference type="InterPro" id="IPR016039">
    <property type="entry name" value="Thiolase-like"/>
</dbReference>
<sequence length="427" mass="43220">MTSVRTDMPRRVVVTGLGAVTPLGVGVGELWRGLLEGRHGIRELTDAEFDGLPVRVAGTVPVDPAGLLPRPVARRMNRAAQFAVLAAREAWADAGLVAGGTRESGLDPERVGVSLGAILGDASVLVGGDRALRDKGPRAVSPLTTPMTVPSQAASQVSLDLHITGEARTVTAACASGTEAIGQAVDRIRYGHVDVSLAGGAEAVVTPAIMASFAAMRALSTRGLVDGASPSRPFAKDRDGFVNGEGAGVLLLEAEEHALARGARIYCEAAGWGLSADAHHMAAPDPSGSGVALALRRALRDAGGRVVDVVHVNAHATATVDGDLAEAGAVRAVLGTRSVPVTALKGHLGHLQGAAGGVEAVATVLTLHHGVVPPTVGCGEVDEAIGLDVVTGAPRPLPEDGDLALSNSFGFGGHNAVLALRRVGRGA</sequence>
<evidence type="ECO:0000313" key="6">
    <source>
        <dbReference type="EMBL" id="GAA3977057.1"/>
    </source>
</evidence>
<dbReference type="PROSITE" id="PS52004">
    <property type="entry name" value="KS3_2"/>
    <property type="match status" value="1"/>
</dbReference>
<evidence type="ECO:0000256" key="3">
    <source>
        <dbReference type="ARBA" id="ARBA00023315"/>
    </source>
</evidence>
<accession>A0ABP7Q5Y0</accession>
<protein>
    <submittedName>
        <fullName evidence="6">Beta-ketoacyl-ACP synthase II</fullName>
    </submittedName>
</protein>
<keyword evidence="2 4" id="KW-0808">Transferase</keyword>
<proteinExistence type="inferred from homology"/>
<dbReference type="Gene3D" id="3.40.47.10">
    <property type="match status" value="1"/>
</dbReference>
<feature type="domain" description="Ketosynthase family 3 (KS3)" evidence="5">
    <location>
        <begin position="9"/>
        <end position="422"/>
    </location>
</feature>
<dbReference type="EMBL" id="BAAAZX010000001">
    <property type="protein sequence ID" value="GAA3977057.1"/>
    <property type="molecule type" value="Genomic_DNA"/>
</dbReference>
<dbReference type="PANTHER" id="PTHR11712:SF336">
    <property type="entry name" value="3-OXOACYL-[ACYL-CARRIER-PROTEIN] SYNTHASE, MITOCHONDRIAL"/>
    <property type="match status" value="1"/>
</dbReference>
<gene>
    <name evidence="6" type="primary">fabF</name>
    <name evidence="6" type="ORF">GCM10022232_05830</name>
</gene>
<name>A0ABP7Q5Y0_9ACTN</name>
<organism evidence="6 7">
    <name type="scientific">Streptomyces plumbiresistens</name>
    <dbReference type="NCBI Taxonomy" id="511811"/>
    <lineage>
        <taxon>Bacteria</taxon>
        <taxon>Bacillati</taxon>
        <taxon>Actinomycetota</taxon>
        <taxon>Actinomycetes</taxon>
        <taxon>Kitasatosporales</taxon>
        <taxon>Streptomycetaceae</taxon>
        <taxon>Streptomyces</taxon>
    </lineage>
</organism>
<dbReference type="SMART" id="SM00825">
    <property type="entry name" value="PKS_KS"/>
    <property type="match status" value="1"/>
</dbReference>
<dbReference type="Pfam" id="PF00109">
    <property type="entry name" value="ketoacyl-synt"/>
    <property type="match status" value="1"/>
</dbReference>